<accession>A0A9P8PSX8</accession>
<reference evidence="2" key="1">
    <citation type="journal article" date="2021" name="Open Biol.">
        <title>Shared evolutionary footprints suggest mitochondrial oxidative damage underlies multiple complex I losses in fungi.</title>
        <authorList>
            <person name="Schikora-Tamarit M.A."/>
            <person name="Marcet-Houben M."/>
            <person name="Nosek J."/>
            <person name="Gabaldon T."/>
        </authorList>
    </citation>
    <scope>NUCLEOTIDE SEQUENCE</scope>
    <source>
        <strain evidence="2">NCAIM Y.01608</strain>
    </source>
</reference>
<dbReference type="AlphaFoldDB" id="A0A9P8PSX8"/>
<proteinExistence type="predicted"/>
<feature type="compositionally biased region" description="Basic and acidic residues" evidence="1">
    <location>
        <begin position="95"/>
        <end position="112"/>
    </location>
</feature>
<evidence type="ECO:0000313" key="3">
    <source>
        <dbReference type="Proteomes" id="UP000788993"/>
    </source>
</evidence>
<evidence type="ECO:0000256" key="1">
    <source>
        <dbReference type="SAM" id="MobiDB-lite"/>
    </source>
</evidence>
<organism evidence="2 3">
    <name type="scientific">Ogataea polymorpha</name>
    <dbReference type="NCBI Taxonomy" id="460523"/>
    <lineage>
        <taxon>Eukaryota</taxon>
        <taxon>Fungi</taxon>
        <taxon>Dikarya</taxon>
        <taxon>Ascomycota</taxon>
        <taxon>Saccharomycotina</taxon>
        <taxon>Pichiomycetes</taxon>
        <taxon>Pichiales</taxon>
        <taxon>Pichiaceae</taxon>
        <taxon>Ogataea</taxon>
    </lineage>
</organism>
<feature type="compositionally biased region" description="Basic and acidic residues" evidence="1">
    <location>
        <begin position="73"/>
        <end position="86"/>
    </location>
</feature>
<protein>
    <submittedName>
        <fullName evidence="2">Uncharacterized protein</fullName>
    </submittedName>
</protein>
<dbReference type="EMBL" id="JAEUBD010000095">
    <property type="protein sequence ID" value="KAH3677818.1"/>
    <property type="molecule type" value="Genomic_DNA"/>
</dbReference>
<reference evidence="2" key="2">
    <citation type="submission" date="2021-01" db="EMBL/GenBank/DDBJ databases">
        <authorList>
            <person name="Schikora-Tamarit M.A."/>
        </authorList>
    </citation>
    <scope>NUCLEOTIDE SEQUENCE</scope>
    <source>
        <strain evidence="2">NCAIM Y.01608</strain>
    </source>
</reference>
<gene>
    <name evidence="2" type="ORF">OGATHE_000472</name>
</gene>
<dbReference type="Proteomes" id="UP000788993">
    <property type="component" value="Unassembled WGS sequence"/>
</dbReference>
<comment type="caution">
    <text evidence="2">The sequence shown here is derived from an EMBL/GenBank/DDBJ whole genome shotgun (WGS) entry which is preliminary data.</text>
</comment>
<evidence type="ECO:0000313" key="2">
    <source>
        <dbReference type="EMBL" id="KAH3677818.1"/>
    </source>
</evidence>
<sequence>MPDMVRAEDLADCLVADVQLVDNDVVSPSFGHQCAVKLDSGQVPHKAFQQRGVQMERVFQALEHSTGAEGGDAECRERDEKEDSDGPRLWLVEELGPREEHPDDAGDGRKRDEAELCGRELLERDVFGGDDGRRDQHCDTCVVDTRESFAQLELRDAVVGVPDDRRHETLDGGKEEAVGHQLVAKAGTGINLGCRIVFEHNVQE</sequence>
<name>A0A9P8PSX8_9ASCO</name>
<keyword evidence="3" id="KW-1185">Reference proteome</keyword>
<feature type="region of interest" description="Disordered" evidence="1">
    <location>
        <begin position="64"/>
        <end position="112"/>
    </location>
</feature>